<dbReference type="PANTHER" id="PTHR33116:SF84">
    <property type="entry name" value="RNA-DIRECTED DNA POLYMERASE"/>
    <property type="match status" value="1"/>
</dbReference>
<dbReference type="AlphaFoldDB" id="A0A5B6UQ44"/>
<dbReference type="GO" id="GO:0003964">
    <property type="term" value="F:RNA-directed DNA polymerase activity"/>
    <property type="evidence" value="ECO:0007669"/>
    <property type="project" value="UniProtKB-KW"/>
</dbReference>
<keyword evidence="2" id="KW-1185">Reference proteome</keyword>
<name>A0A5B6UQ44_9ROSI</name>
<proteinExistence type="predicted"/>
<keyword evidence="1" id="KW-0548">Nucleotidyltransferase</keyword>
<accession>A0A5B6UQ44</accession>
<dbReference type="EMBL" id="SMMG02000009">
    <property type="protein sequence ID" value="KAA3460211.1"/>
    <property type="molecule type" value="Genomic_DNA"/>
</dbReference>
<dbReference type="PANTHER" id="PTHR33116">
    <property type="entry name" value="REVERSE TRANSCRIPTASE ZINC-BINDING DOMAIN-CONTAINING PROTEIN-RELATED-RELATED"/>
    <property type="match status" value="1"/>
</dbReference>
<dbReference type="Proteomes" id="UP000325315">
    <property type="component" value="Unassembled WGS sequence"/>
</dbReference>
<protein>
    <submittedName>
        <fullName evidence="1">Reverse transcriptase</fullName>
    </submittedName>
</protein>
<reference evidence="2" key="1">
    <citation type="journal article" date="2019" name="Plant Biotechnol. J.">
        <title>Genome sequencing of the Australian wild diploid species Gossypium australe highlights disease resistance and delayed gland morphogenesis.</title>
        <authorList>
            <person name="Cai Y."/>
            <person name="Cai X."/>
            <person name="Wang Q."/>
            <person name="Wang P."/>
            <person name="Zhang Y."/>
            <person name="Cai C."/>
            <person name="Xu Y."/>
            <person name="Wang K."/>
            <person name="Zhou Z."/>
            <person name="Wang C."/>
            <person name="Geng S."/>
            <person name="Li B."/>
            <person name="Dong Q."/>
            <person name="Hou Y."/>
            <person name="Wang H."/>
            <person name="Ai P."/>
            <person name="Liu Z."/>
            <person name="Yi F."/>
            <person name="Sun M."/>
            <person name="An G."/>
            <person name="Cheng J."/>
            <person name="Zhang Y."/>
            <person name="Shi Q."/>
            <person name="Xie Y."/>
            <person name="Shi X."/>
            <person name="Chang Y."/>
            <person name="Huang F."/>
            <person name="Chen Y."/>
            <person name="Hong S."/>
            <person name="Mi L."/>
            <person name="Sun Q."/>
            <person name="Zhang L."/>
            <person name="Zhou B."/>
            <person name="Peng R."/>
            <person name="Zhang X."/>
            <person name="Liu F."/>
        </authorList>
    </citation>
    <scope>NUCLEOTIDE SEQUENCE [LARGE SCALE GENOMIC DNA]</scope>
    <source>
        <strain evidence="2">cv. PA1801</strain>
    </source>
</reference>
<keyword evidence="1" id="KW-0695">RNA-directed DNA polymerase</keyword>
<organism evidence="1 2">
    <name type="scientific">Gossypium australe</name>
    <dbReference type="NCBI Taxonomy" id="47621"/>
    <lineage>
        <taxon>Eukaryota</taxon>
        <taxon>Viridiplantae</taxon>
        <taxon>Streptophyta</taxon>
        <taxon>Embryophyta</taxon>
        <taxon>Tracheophyta</taxon>
        <taxon>Spermatophyta</taxon>
        <taxon>Magnoliopsida</taxon>
        <taxon>eudicotyledons</taxon>
        <taxon>Gunneridae</taxon>
        <taxon>Pentapetalae</taxon>
        <taxon>rosids</taxon>
        <taxon>malvids</taxon>
        <taxon>Malvales</taxon>
        <taxon>Malvaceae</taxon>
        <taxon>Malvoideae</taxon>
        <taxon>Gossypium</taxon>
    </lineage>
</organism>
<comment type="caution">
    <text evidence="1">The sequence shown here is derived from an EMBL/GenBank/DDBJ whole genome shotgun (WGS) entry which is preliminary data.</text>
</comment>
<evidence type="ECO:0000313" key="1">
    <source>
        <dbReference type="EMBL" id="KAA3460211.1"/>
    </source>
</evidence>
<evidence type="ECO:0000313" key="2">
    <source>
        <dbReference type="Proteomes" id="UP000325315"/>
    </source>
</evidence>
<dbReference type="OrthoDB" id="1938625at2759"/>
<gene>
    <name evidence="1" type="ORF">EPI10_026900</name>
</gene>
<keyword evidence="1" id="KW-0808">Transferase</keyword>
<sequence length="250" mass="27994">MVMRLTKYLLTMISPSESASLVKGYNRCSLSSRCALKIYLQKELIIAVLKAMDFPTSFIQWIKVFLTTPRYSISINGGMNSFSKGKRGIGQGDFSSPYIGTLESVVGIWSVLSPFYLISGLLLNSAKSEIFAFGIATSIMDEIISVTGFKESKLPGHCLGLPLVTRNVAVNRISNWSVGFHSYARRMQIIQYVIFNIQKFWSNHFILPKSDLRKINQLGMNSLGMIDLESWNKACRLKLIRQVLTGEGSI</sequence>